<keyword evidence="5" id="KW-1185">Reference proteome</keyword>
<proteinExistence type="predicted"/>
<evidence type="ECO:0000256" key="2">
    <source>
        <dbReference type="SAM" id="SignalP"/>
    </source>
</evidence>
<gene>
    <name evidence="4" type="ORF">KCG46_04310</name>
</gene>
<dbReference type="InterPro" id="IPR024370">
    <property type="entry name" value="PBP_domain"/>
</dbReference>
<reference evidence="4" key="1">
    <citation type="submission" date="2021-04" db="EMBL/GenBank/DDBJ databases">
        <authorList>
            <person name="Pira H."/>
            <person name="Risdian C."/>
            <person name="Wink J."/>
        </authorList>
    </citation>
    <scope>NUCLEOTIDE SEQUENCE</scope>
    <source>
        <strain evidence="4">WH158</strain>
    </source>
</reference>
<dbReference type="PANTHER" id="PTHR30570">
    <property type="entry name" value="PERIPLASMIC PHOSPHATE BINDING COMPONENT OF PHOSPHATE ABC TRANSPORTER"/>
    <property type="match status" value="1"/>
</dbReference>
<feature type="domain" description="PBP" evidence="3">
    <location>
        <begin position="23"/>
        <end position="303"/>
    </location>
</feature>
<evidence type="ECO:0000313" key="5">
    <source>
        <dbReference type="Proteomes" id="UP001138681"/>
    </source>
</evidence>
<protein>
    <submittedName>
        <fullName evidence="4">Substrate-binding domain-containing protein</fullName>
    </submittedName>
</protein>
<evidence type="ECO:0000259" key="3">
    <source>
        <dbReference type="Pfam" id="PF12849"/>
    </source>
</evidence>
<evidence type="ECO:0000256" key="1">
    <source>
        <dbReference type="ARBA" id="ARBA00022729"/>
    </source>
</evidence>
<feature type="signal peptide" evidence="2">
    <location>
        <begin position="1"/>
        <end position="19"/>
    </location>
</feature>
<evidence type="ECO:0000313" key="4">
    <source>
        <dbReference type="EMBL" id="MBV7258800.1"/>
    </source>
</evidence>
<dbReference type="Proteomes" id="UP001138681">
    <property type="component" value="Unassembled WGS sequence"/>
</dbReference>
<dbReference type="AlphaFoldDB" id="A0A9X1F4T0"/>
<sequence length="355" mass="37976">MKSTTTIAMALMASVSLVACDSASGGGSRDSIRAVGSSTVFPFAKQVAESFARSNPEFNSPLIESTGTGGGIQLFCSKEGADSPDMANASRRMKVSEFESCLENGVQDVIELQVGLDGIAFASAQEGIQLNLTPKIVYEALAANPYGGEQTNKTWADVDPSLPAEPILVYGPPSTSGTRDALKELVLEAGCDSNPDMKALKEQDEDKHQAVCTEVRSDGAYVDQGEQDNLIVQKIQGNPLSIGVFGFSYLEENSDKVKGLPMNNVQPTYENISNFSYPGARPLYVYVKKAHMGAIPGLDLYLQEWVKNWNPDGSLAGIGLVASPEDERAMNEKRVNDQITLTMADLTGEAVAESE</sequence>
<dbReference type="InterPro" id="IPR050811">
    <property type="entry name" value="Phosphate_ABC_transporter"/>
</dbReference>
<feature type="chain" id="PRO_5040901365" evidence="2">
    <location>
        <begin position="20"/>
        <end position="355"/>
    </location>
</feature>
<dbReference type="PROSITE" id="PS51257">
    <property type="entry name" value="PROKAR_LIPOPROTEIN"/>
    <property type="match status" value="1"/>
</dbReference>
<accession>A0A9X1F4T0</accession>
<keyword evidence="1 2" id="KW-0732">Signal</keyword>
<dbReference type="PANTHER" id="PTHR30570:SF1">
    <property type="entry name" value="PHOSPHATE-BINDING PROTEIN PSTS"/>
    <property type="match status" value="1"/>
</dbReference>
<name>A0A9X1F4T0_9SPHN</name>
<dbReference type="RefSeq" id="WP_218404075.1">
    <property type="nucleotide sequence ID" value="NZ_JAGSPC010000001.1"/>
</dbReference>
<organism evidence="4 5">
    <name type="scientific">Erythrobacter crassostreae</name>
    <dbReference type="NCBI Taxonomy" id="2828328"/>
    <lineage>
        <taxon>Bacteria</taxon>
        <taxon>Pseudomonadati</taxon>
        <taxon>Pseudomonadota</taxon>
        <taxon>Alphaproteobacteria</taxon>
        <taxon>Sphingomonadales</taxon>
        <taxon>Erythrobacteraceae</taxon>
        <taxon>Erythrobacter/Porphyrobacter group</taxon>
        <taxon>Erythrobacter</taxon>
    </lineage>
</organism>
<dbReference type="EMBL" id="JAGSPC010000001">
    <property type="protein sequence ID" value="MBV7258800.1"/>
    <property type="molecule type" value="Genomic_DNA"/>
</dbReference>
<comment type="caution">
    <text evidence="4">The sequence shown here is derived from an EMBL/GenBank/DDBJ whole genome shotgun (WGS) entry which is preliminary data.</text>
</comment>
<dbReference type="Pfam" id="PF12849">
    <property type="entry name" value="PBP_like_2"/>
    <property type="match status" value="1"/>
</dbReference>